<keyword evidence="2" id="KW-1185">Reference proteome</keyword>
<dbReference type="GeneID" id="64626613"/>
<dbReference type="Proteomes" id="UP000807769">
    <property type="component" value="Unassembled WGS sequence"/>
</dbReference>
<proteinExistence type="predicted"/>
<evidence type="ECO:0000313" key="2">
    <source>
        <dbReference type="Proteomes" id="UP000807769"/>
    </source>
</evidence>
<name>A0A9P7JGK9_9AGAM</name>
<organism evidence="1 2">
    <name type="scientific">Suillus subaureus</name>
    <dbReference type="NCBI Taxonomy" id="48587"/>
    <lineage>
        <taxon>Eukaryota</taxon>
        <taxon>Fungi</taxon>
        <taxon>Dikarya</taxon>
        <taxon>Basidiomycota</taxon>
        <taxon>Agaricomycotina</taxon>
        <taxon>Agaricomycetes</taxon>
        <taxon>Agaricomycetidae</taxon>
        <taxon>Boletales</taxon>
        <taxon>Suillineae</taxon>
        <taxon>Suillaceae</taxon>
        <taxon>Suillus</taxon>
    </lineage>
</organism>
<dbReference type="EMBL" id="JABBWG010000007">
    <property type="protein sequence ID" value="KAG1820934.1"/>
    <property type="molecule type" value="Genomic_DNA"/>
</dbReference>
<comment type="caution">
    <text evidence="1">The sequence shown here is derived from an EMBL/GenBank/DDBJ whole genome shotgun (WGS) entry which is preliminary data.</text>
</comment>
<dbReference type="AlphaFoldDB" id="A0A9P7JGK9"/>
<evidence type="ECO:0000313" key="1">
    <source>
        <dbReference type="EMBL" id="KAG1820934.1"/>
    </source>
</evidence>
<accession>A0A9P7JGK9</accession>
<sequence>MLAWVQLPLVDVEFGLEWVVVQCLSSGMASVCLCYGCRWEWEWDWDWEADLWNGDVSGWIQCSCCLLTLCSDIDVSLSNKACSSISGVSSGDEFSDTNSESSEIWFWVQLWMWLWTWLWTRLWTWRESSKAATWLRQTCSVHQLEWCSPWAPYSTGNITTEQFFDKFFAHCSQNDPELRSTHRVVPNYSHNWWKDCFDTLGLLLPFLDVNEVMDMTHDHFEQLPMGAMLVPGPVVTGQVEGEPLLNQIMAVKAHIQHLSKSLESMLEEKIQKAVEATATMSNLRGPWMSWSKHS</sequence>
<dbReference type="OrthoDB" id="2638408at2759"/>
<protein>
    <submittedName>
        <fullName evidence="1">Uncharacterized protein</fullName>
    </submittedName>
</protein>
<gene>
    <name evidence="1" type="ORF">BJ212DRAFT_1297412</name>
</gene>
<reference evidence="1" key="1">
    <citation type="journal article" date="2020" name="New Phytol.">
        <title>Comparative genomics reveals dynamic genome evolution in host specialist ectomycorrhizal fungi.</title>
        <authorList>
            <person name="Lofgren L.A."/>
            <person name="Nguyen N.H."/>
            <person name="Vilgalys R."/>
            <person name="Ruytinx J."/>
            <person name="Liao H.L."/>
            <person name="Branco S."/>
            <person name="Kuo A."/>
            <person name="LaButti K."/>
            <person name="Lipzen A."/>
            <person name="Andreopoulos W."/>
            <person name="Pangilinan J."/>
            <person name="Riley R."/>
            <person name="Hundley H."/>
            <person name="Na H."/>
            <person name="Barry K."/>
            <person name="Grigoriev I.V."/>
            <person name="Stajich J.E."/>
            <person name="Kennedy P.G."/>
        </authorList>
    </citation>
    <scope>NUCLEOTIDE SEQUENCE</scope>
    <source>
        <strain evidence="1">MN1</strain>
    </source>
</reference>
<dbReference type="RefSeq" id="XP_041196001.1">
    <property type="nucleotide sequence ID" value="XM_041332596.1"/>
</dbReference>